<accession>E6VX13</accession>
<dbReference type="Proteomes" id="UP000002191">
    <property type="component" value="Chromosome"/>
</dbReference>
<dbReference type="AlphaFoldDB" id="E6VX13"/>
<sequence length="442" mass="47372">MASKYQTPSFPVLDIPGLGDQPIPPFVGVTVRQPELPALTDLEAALDRAMDRHAGSGESLAALHEGARVAVAVGSRGIAQLADVVGGVIRRLKAMGLVPFIVPSMGSHGGGTAEGQIQVLAKLGVTAEAMGAPVLSSMETINLGEVEPRVEAHIDRNAFEADGIVVVARVKAHTNFEADIESGLCKMVSVGLGKAMGARNVHVYGRQGLVELMPRIAARCLEGARFVLGVALVENSHHELAVVSGVRPDDFFEADRRLLTLYKVHAPSIPFERLDTLVVERLGKDISGTGMDIKTIGREGFRGDPLRPPHINSIVALRVTEASSGNGIGVGNADFIPLETAQNLDLMSMYFNALTSACMTRVRIPPVLPTEKLSIQAGLRVCWQPEMDRARCCIIQSTSALDRMLVTRPLLDELRERSALLEIWRPEAPLAFSDQGVLQSGL</sequence>
<reference evidence="1 2" key="2">
    <citation type="journal article" date="2014" name="Genome Announc.">
        <title>Complete Genome Sequence of the Subsurface, Mesophilic Sulfate-Reducing Bacterium Desulfovibrio aespoeensis Aspo-2.</title>
        <authorList>
            <person name="Pedersen K."/>
            <person name="Bengtsson A."/>
            <person name="Edlund J."/>
            <person name="Rabe L."/>
            <person name="Hazen T."/>
            <person name="Chakraborty R."/>
            <person name="Goodwin L."/>
            <person name="Shapiro N."/>
        </authorList>
    </citation>
    <scope>NUCLEOTIDE SEQUENCE [LARGE SCALE GENOMIC DNA]</scope>
    <source>
        <strain evidence="2">ATCC 700646 / DSM 10631 / Aspo-2</strain>
    </source>
</reference>
<dbReference type="Gene3D" id="3.40.50.11440">
    <property type="match status" value="1"/>
</dbReference>
<evidence type="ECO:0000313" key="1">
    <source>
        <dbReference type="EMBL" id="ADU61419.1"/>
    </source>
</evidence>
<proteinExistence type="predicted"/>
<dbReference type="eggNOG" id="COG3875">
    <property type="taxonomic scope" value="Bacteria"/>
</dbReference>
<dbReference type="EMBL" id="CP002431">
    <property type="protein sequence ID" value="ADU61419.1"/>
    <property type="molecule type" value="Genomic_DNA"/>
</dbReference>
<dbReference type="RefSeq" id="WP_013513356.1">
    <property type="nucleotide sequence ID" value="NC_014844.1"/>
</dbReference>
<name>E6VX13_PSEA9</name>
<dbReference type="STRING" id="643562.Daes_0394"/>
<organism evidence="1 2">
    <name type="scientific">Pseudodesulfovibrio aespoeensis (strain ATCC 700646 / DSM 10631 / Aspo-2)</name>
    <name type="common">Desulfovibrio aespoeensis</name>
    <dbReference type="NCBI Taxonomy" id="643562"/>
    <lineage>
        <taxon>Bacteria</taxon>
        <taxon>Pseudomonadati</taxon>
        <taxon>Thermodesulfobacteriota</taxon>
        <taxon>Desulfovibrionia</taxon>
        <taxon>Desulfovibrionales</taxon>
        <taxon>Desulfovibrionaceae</taxon>
    </lineage>
</organism>
<evidence type="ECO:0000313" key="2">
    <source>
        <dbReference type="Proteomes" id="UP000002191"/>
    </source>
</evidence>
<dbReference type="HOGENOM" id="CLU_055092_0_0_7"/>
<reference evidence="2" key="1">
    <citation type="submission" date="2010-12" db="EMBL/GenBank/DDBJ databases">
        <title>Complete sequence of Desulfovibrio aespoeensis Aspo-2.</title>
        <authorList>
            <consortium name="US DOE Joint Genome Institute"/>
            <person name="Lucas S."/>
            <person name="Copeland A."/>
            <person name="Lapidus A."/>
            <person name="Cheng J.-F."/>
            <person name="Goodwin L."/>
            <person name="Pitluck S."/>
            <person name="Chertkov O."/>
            <person name="Misra M."/>
            <person name="Detter J.C."/>
            <person name="Han C."/>
            <person name="Tapia R."/>
            <person name="Land M."/>
            <person name="Hauser L."/>
            <person name="Kyrpides N."/>
            <person name="Ivanova N."/>
            <person name="Ovchinnikova G."/>
            <person name="Pedersen K."/>
            <person name="Jagevall S."/>
            <person name="Hazen T."/>
            <person name="Woyke T."/>
        </authorList>
    </citation>
    <scope>NUCLEOTIDE SEQUENCE [LARGE SCALE GENOMIC DNA]</scope>
    <source>
        <strain evidence="2">ATCC 700646 / DSM 10631 / Aspo-2</strain>
    </source>
</reference>
<dbReference type="KEGG" id="das:Daes_0394"/>
<protein>
    <submittedName>
        <fullName evidence="1">Uncharacterized protein</fullName>
    </submittedName>
</protein>
<gene>
    <name evidence="1" type="ordered locus">Daes_0394</name>
</gene>
<keyword evidence="2" id="KW-1185">Reference proteome</keyword>